<dbReference type="Proteomes" id="UP001168883">
    <property type="component" value="Unassembled WGS sequence"/>
</dbReference>
<proteinExistence type="predicted"/>
<dbReference type="EMBL" id="JAUMKJ010000003">
    <property type="protein sequence ID" value="MDO3676080.1"/>
    <property type="molecule type" value="Genomic_DNA"/>
</dbReference>
<dbReference type="RefSeq" id="WP_302877256.1">
    <property type="nucleotide sequence ID" value="NZ_JAUMKJ010000003.1"/>
</dbReference>
<evidence type="ECO:0000256" key="1">
    <source>
        <dbReference type="SAM" id="MobiDB-lite"/>
    </source>
</evidence>
<sequence length="51" mass="5717">MEEPIYEAGLAVGFRSGLRELEQWQGFNRTLEPACDDRAPDGETRAGRASY</sequence>
<gene>
    <name evidence="2" type="ORF">Q3C12_03625</name>
</gene>
<name>A0ABT8V3T0_9BACL</name>
<keyword evidence="3" id="KW-1185">Reference proteome</keyword>
<evidence type="ECO:0000313" key="2">
    <source>
        <dbReference type="EMBL" id="MDO3676080.1"/>
    </source>
</evidence>
<protein>
    <submittedName>
        <fullName evidence="2">Uncharacterized protein</fullName>
    </submittedName>
</protein>
<reference evidence="2" key="1">
    <citation type="submission" date="2023-07" db="EMBL/GenBank/DDBJ databases">
        <authorList>
            <person name="Aktuganov G."/>
            <person name="Boyko T."/>
            <person name="Delegan Y."/>
            <person name="Galimzianova N."/>
            <person name="Gilvanova E."/>
            <person name="Korobov V."/>
            <person name="Kuzmina L."/>
            <person name="Melentiev A."/>
            <person name="Milman P."/>
            <person name="Ryabova A."/>
            <person name="Stupak E."/>
            <person name="Yasakov T."/>
            <person name="Zharikova N."/>
            <person name="Zhurenko E."/>
        </authorList>
    </citation>
    <scope>NUCLEOTIDE SEQUENCE</scope>
    <source>
        <strain evidence="2">IB-739</strain>
    </source>
</reference>
<comment type="caution">
    <text evidence="2">The sequence shown here is derived from an EMBL/GenBank/DDBJ whole genome shotgun (WGS) entry which is preliminary data.</text>
</comment>
<feature type="region of interest" description="Disordered" evidence="1">
    <location>
        <begin position="32"/>
        <end position="51"/>
    </location>
</feature>
<accession>A0ABT8V3T0</accession>
<organism evidence="2 3">
    <name type="scientific">Paenibacillus ehimensis</name>
    <dbReference type="NCBI Taxonomy" id="79264"/>
    <lineage>
        <taxon>Bacteria</taxon>
        <taxon>Bacillati</taxon>
        <taxon>Bacillota</taxon>
        <taxon>Bacilli</taxon>
        <taxon>Bacillales</taxon>
        <taxon>Paenibacillaceae</taxon>
        <taxon>Paenibacillus</taxon>
    </lineage>
</organism>
<feature type="compositionally biased region" description="Basic and acidic residues" evidence="1">
    <location>
        <begin position="35"/>
        <end position="51"/>
    </location>
</feature>
<evidence type="ECO:0000313" key="3">
    <source>
        <dbReference type="Proteomes" id="UP001168883"/>
    </source>
</evidence>